<keyword evidence="2" id="KW-1185">Reference proteome</keyword>
<gene>
    <name evidence="1" type="ORF">H072_574</name>
</gene>
<evidence type="ECO:0000313" key="1">
    <source>
        <dbReference type="EMBL" id="EPS45403.1"/>
    </source>
</evidence>
<dbReference type="HOGENOM" id="CLU_1266844_0_0_1"/>
<organism evidence="1 2">
    <name type="scientific">Dactylellina haptotyla (strain CBS 200.50)</name>
    <name type="common">Nematode-trapping fungus</name>
    <name type="synonym">Monacrosporium haptotylum</name>
    <dbReference type="NCBI Taxonomy" id="1284197"/>
    <lineage>
        <taxon>Eukaryota</taxon>
        <taxon>Fungi</taxon>
        <taxon>Dikarya</taxon>
        <taxon>Ascomycota</taxon>
        <taxon>Pezizomycotina</taxon>
        <taxon>Orbiliomycetes</taxon>
        <taxon>Orbiliales</taxon>
        <taxon>Orbiliaceae</taxon>
        <taxon>Dactylellina</taxon>
    </lineage>
</organism>
<accession>S8C109</accession>
<evidence type="ECO:0000313" key="2">
    <source>
        <dbReference type="Proteomes" id="UP000015100"/>
    </source>
</evidence>
<reference evidence="2" key="2">
    <citation type="submission" date="2013-04" db="EMBL/GenBank/DDBJ databases">
        <title>Genomic mechanisms accounting for the adaptation to parasitism in nematode-trapping fungi.</title>
        <authorList>
            <person name="Ahren D.G."/>
        </authorList>
    </citation>
    <scope>NUCLEOTIDE SEQUENCE [LARGE SCALE GENOMIC DNA]</scope>
    <source>
        <strain evidence="2">CBS 200.50</strain>
    </source>
</reference>
<dbReference type="OMA" id="AKANIGC"/>
<name>S8C109_DACHA</name>
<proteinExistence type="predicted"/>
<reference evidence="1 2" key="1">
    <citation type="journal article" date="2013" name="PLoS Genet.">
        <title>Genomic mechanisms accounting for the adaptation to parasitism in nematode-trapping fungi.</title>
        <authorList>
            <person name="Meerupati T."/>
            <person name="Andersson K.M."/>
            <person name="Friman E."/>
            <person name="Kumar D."/>
            <person name="Tunlid A."/>
            <person name="Ahren D."/>
        </authorList>
    </citation>
    <scope>NUCLEOTIDE SEQUENCE [LARGE SCALE GENOMIC DNA]</scope>
    <source>
        <strain evidence="1 2">CBS 200.50</strain>
    </source>
</reference>
<comment type="caution">
    <text evidence="1">The sequence shown here is derived from an EMBL/GenBank/DDBJ whole genome shotgun (WGS) entry which is preliminary data.</text>
</comment>
<dbReference type="EMBL" id="AQGS01000016">
    <property type="protein sequence ID" value="EPS45403.1"/>
    <property type="molecule type" value="Genomic_DNA"/>
</dbReference>
<dbReference type="OrthoDB" id="5403060at2759"/>
<dbReference type="AlphaFoldDB" id="S8C109"/>
<protein>
    <submittedName>
        <fullName evidence="1">Uncharacterized protein</fullName>
    </submittedName>
</protein>
<dbReference type="Proteomes" id="UP000015100">
    <property type="component" value="Unassembled WGS sequence"/>
</dbReference>
<sequence>MAFARAGYRSYVMTMVKWFQLPTRYTFINPAFVIEKPRHHLQFRRLHHSVPTDLDMPVSSIIISELAKANIGCTSEGVKMFEEACSMSHPDILSDPHDLWRRLRDTWMQSDIDFASLSHFQTSPKSPWRANQQAFEICRDSKVYKMWEALYLSSPIFRGLIDQEEQYAEESLTRLRQLNESMLWWWMRLLVDDGIIKREDIENLPDPVDISKLDIEYI</sequence>